<dbReference type="Proteomes" id="UP001177597">
    <property type="component" value="Plasmid paIh6"/>
</dbReference>
<evidence type="ECO:0000313" key="2">
    <source>
        <dbReference type="Proteomes" id="UP001177597"/>
    </source>
</evidence>
<proteinExistence type="predicted"/>
<accession>A0AA95GDI8</accession>
<geneLocation type="plasmid" evidence="1 2">
    <name>paIh6</name>
</geneLocation>
<reference evidence="1" key="1">
    <citation type="submission" date="2023-04" db="EMBL/GenBank/DDBJ databases">
        <title>Genome dynamics across the evolutionary transition to endosymbiosis.</title>
        <authorList>
            <person name="Siozios S."/>
            <person name="Nadal-Jimenez P."/>
            <person name="Azagi T."/>
            <person name="Sprong H."/>
            <person name="Frost C.L."/>
            <person name="Parratt S.R."/>
            <person name="Taylor G."/>
            <person name="Brettell L."/>
            <person name="Lew K.C."/>
            <person name="Croft L."/>
            <person name="King K.C."/>
            <person name="Brockhurst M.A."/>
            <person name="Hypsa V."/>
            <person name="Novakova E."/>
            <person name="Darby A.C."/>
            <person name="Hurst G.D.D."/>
        </authorList>
    </citation>
    <scope>NUCLEOTIDE SEQUENCE</scope>
    <source>
        <strain evidence="1">AIh</strain>
        <plasmid evidence="1">paIh6</plasmid>
    </source>
</reference>
<keyword evidence="1" id="KW-0614">Plasmid</keyword>
<name>A0AA95GDI8_9GAMM</name>
<gene>
    <name evidence="1" type="ORF">QE207_01740</name>
</gene>
<dbReference type="AlphaFoldDB" id="A0AA95GDI8"/>
<dbReference type="EMBL" id="CP123496">
    <property type="protein sequence ID" value="WGL94084.1"/>
    <property type="molecule type" value="Genomic_DNA"/>
</dbReference>
<evidence type="ECO:0000313" key="1">
    <source>
        <dbReference type="EMBL" id="WGL94084.1"/>
    </source>
</evidence>
<protein>
    <submittedName>
        <fullName evidence="1">Uncharacterized protein</fullName>
    </submittedName>
</protein>
<sequence>MPLVNVSNFTVKEIVNDKYIRCVNELLIHYVFSRNKHLNQNIKTNKIIEAITLLFNEYCRDNRYVVNGLPLLIKFCINNDMNLIEYKNTEEWAITSAKAIKQALMEMIKGTEIIGLNFPVSNKKQINVNHRFFS</sequence>
<dbReference type="RefSeq" id="WP_280628489.1">
    <property type="nucleotide sequence ID" value="NZ_CP123496.1"/>
</dbReference>
<organism evidence="1 2">
    <name type="scientific">Arsenophonus nasoniae</name>
    <name type="common">son-killer infecting Nasonia vitripennis</name>
    <dbReference type="NCBI Taxonomy" id="638"/>
    <lineage>
        <taxon>Bacteria</taxon>
        <taxon>Pseudomonadati</taxon>
        <taxon>Pseudomonadota</taxon>
        <taxon>Gammaproteobacteria</taxon>
        <taxon>Enterobacterales</taxon>
        <taxon>Morganellaceae</taxon>
        <taxon>Arsenophonus</taxon>
    </lineage>
</organism>